<evidence type="ECO:0008006" key="4">
    <source>
        <dbReference type="Google" id="ProtNLM"/>
    </source>
</evidence>
<gene>
    <name evidence="2" type="ORF">AB205_0114960</name>
</gene>
<feature type="compositionally biased region" description="Polar residues" evidence="1">
    <location>
        <begin position="219"/>
        <end position="229"/>
    </location>
</feature>
<reference evidence="3" key="1">
    <citation type="journal article" date="2017" name="Nat. Commun.">
        <title>The North American bullfrog draft genome provides insight into hormonal regulation of long noncoding RNA.</title>
        <authorList>
            <person name="Hammond S.A."/>
            <person name="Warren R.L."/>
            <person name="Vandervalk B.P."/>
            <person name="Kucuk E."/>
            <person name="Khan H."/>
            <person name="Gibb E.A."/>
            <person name="Pandoh P."/>
            <person name="Kirk H."/>
            <person name="Zhao Y."/>
            <person name="Jones M."/>
            <person name="Mungall A.J."/>
            <person name="Coope R."/>
            <person name="Pleasance S."/>
            <person name="Moore R.A."/>
            <person name="Holt R.A."/>
            <person name="Round J.M."/>
            <person name="Ohora S."/>
            <person name="Walle B.V."/>
            <person name="Veldhoen N."/>
            <person name="Helbing C.C."/>
            <person name="Birol I."/>
        </authorList>
    </citation>
    <scope>NUCLEOTIDE SEQUENCE [LARGE SCALE GENOMIC DNA]</scope>
</reference>
<organism evidence="2 3">
    <name type="scientific">Aquarana catesbeiana</name>
    <name type="common">American bullfrog</name>
    <name type="synonym">Rana catesbeiana</name>
    <dbReference type="NCBI Taxonomy" id="8400"/>
    <lineage>
        <taxon>Eukaryota</taxon>
        <taxon>Metazoa</taxon>
        <taxon>Chordata</taxon>
        <taxon>Craniata</taxon>
        <taxon>Vertebrata</taxon>
        <taxon>Euteleostomi</taxon>
        <taxon>Amphibia</taxon>
        <taxon>Batrachia</taxon>
        <taxon>Anura</taxon>
        <taxon>Neobatrachia</taxon>
        <taxon>Ranoidea</taxon>
        <taxon>Ranidae</taxon>
        <taxon>Aquarana</taxon>
    </lineage>
</organism>
<evidence type="ECO:0000313" key="3">
    <source>
        <dbReference type="Proteomes" id="UP000228934"/>
    </source>
</evidence>
<protein>
    <recommendedName>
        <fullName evidence="4">KRAB domain-containing protein</fullName>
    </recommendedName>
</protein>
<feature type="compositionally biased region" description="Polar residues" evidence="1">
    <location>
        <begin position="426"/>
        <end position="442"/>
    </location>
</feature>
<evidence type="ECO:0000256" key="1">
    <source>
        <dbReference type="SAM" id="MobiDB-lite"/>
    </source>
</evidence>
<keyword evidence="3" id="KW-1185">Reference proteome</keyword>
<dbReference type="EMBL" id="KV924627">
    <property type="protein sequence ID" value="PIO38580.1"/>
    <property type="molecule type" value="Genomic_DNA"/>
</dbReference>
<sequence length="497" mass="56855">MEEKRGHMTKRILDLTLEIIYLLTGEDYGPIKKLSEPRSPLSMIFKESEKKILEVTQKIIDLLTGEEWEYIEGHKDLYKDVMMENRPPLTSPAESSNRNPPERCPRPLYSQYTKQEHQEIPQKDQEENLCESRIEGGEEERSFRDDEQSDKEEMPSARQDRCSSPLYSGDLEDDYKILQDYHGETLMNINVVVKEEEEDLHVRGDEPHKEQEIPPEISTDGSSNRNSPEGSPRPLYSQDSPQEHQKEDQKENLNESRIEGGEEDTYMRDDEQSEEEVIPPATQDRCTSPFYTGDLQDYQVENVIGIKVKIKEEEEELYGSGDEPCKEEDIPPEISTGGPQSRNYENRRYIFTPYGNTVEDLIEDSSRRSSMSLYLHPGPGMADLSLDKGNFPGHSLPITHRAGGELFPFSEHGERFIKEEELLTDPSNHSLTGTYSHSNYENKGSHGREAVSVPGVREVFFPEDSSEHTQEEPHVGEAFLLLGIGKSFHKHSMDAGN</sequence>
<name>A0A2G9SEJ2_AQUCT</name>
<feature type="compositionally biased region" description="Basic and acidic residues" evidence="1">
    <location>
        <begin position="200"/>
        <end position="212"/>
    </location>
</feature>
<evidence type="ECO:0000313" key="2">
    <source>
        <dbReference type="EMBL" id="PIO38580.1"/>
    </source>
</evidence>
<dbReference type="AlphaFoldDB" id="A0A2G9SEJ2"/>
<accession>A0A2G9SEJ2</accession>
<feature type="compositionally biased region" description="Basic and acidic residues" evidence="1">
    <location>
        <begin position="241"/>
        <end position="270"/>
    </location>
</feature>
<feature type="compositionally biased region" description="Basic and acidic residues" evidence="1">
    <location>
        <begin position="114"/>
        <end position="161"/>
    </location>
</feature>
<feature type="region of interest" description="Disordered" evidence="1">
    <location>
        <begin position="315"/>
        <end position="343"/>
    </location>
</feature>
<feature type="region of interest" description="Disordered" evidence="1">
    <location>
        <begin position="197"/>
        <end position="293"/>
    </location>
</feature>
<feature type="region of interest" description="Disordered" evidence="1">
    <location>
        <begin position="85"/>
        <end position="170"/>
    </location>
</feature>
<proteinExistence type="predicted"/>
<dbReference type="Proteomes" id="UP000228934">
    <property type="component" value="Unassembled WGS sequence"/>
</dbReference>
<feature type="region of interest" description="Disordered" evidence="1">
    <location>
        <begin position="426"/>
        <end position="449"/>
    </location>
</feature>